<comment type="caution">
    <text evidence="5">The sequence shown here is derived from an EMBL/GenBank/DDBJ whole genome shotgun (WGS) entry which is preliminary data.</text>
</comment>
<dbReference type="Proteomes" id="UP001501624">
    <property type="component" value="Unassembled WGS sequence"/>
</dbReference>
<dbReference type="SUPFAM" id="SSF46689">
    <property type="entry name" value="Homeodomain-like"/>
    <property type="match status" value="1"/>
</dbReference>
<dbReference type="RefSeq" id="WP_237335467.1">
    <property type="nucleotide sequence ID" value="NZ_BAABCM010000011.1"/>
</dbReference>
<gene>
    <name evidence="5" type="ORF">GCM10022380_64900</name>
</gene>
<keyword evidence="3" id="KW-0804">Transcription</keyword>
<dbReference type="Pfam" id="PF14525">
    <property type="entry name" value="AraC_binding_2"/>
    <property type="match status" value="1"/>
</dbReference>
<evidence type="ECO:0000313" key="5">
    <source>
        <dbReference type="EMBL" id="GAA3837802.1"/>
    </source>
</evidence>
<name>A0ABP7J9J8_9PSEU</name>
<keyword evidence="2" id="KW-0238">DNA-binding</keyword>
<dbReference type="Pfam" id="PF12833">
    <property type="entry name" value="HTH_18"/>
    <property type="match status" value="1"/>
</dbReference>
<feature type="domain" description="HTH araC/xylS-type" evidence="4">
    <location>
        <begin position="204"/>
        <end position="302"/>
    </location>
</feature>
<dbReference type="PROSITE" id="PS01124">
    <property type="entry name" value="HTH_ARAC_FAMILY_2"/>
    <property type="match status" value="1"/>
</dbReference>
<sequence>MRQVTWSTSDVEPREATGYWRDLVCATFVRVRVDPLADEGFTGTVSHTDLGGIGVSRLAAQPQSVRRDRALIAGEDDGYLLANIQLTGRGLVTQHGRAAVLDPGSLLFVDSTEPYAMEFTGAFTQLVIRIPQAQLARRDLRASTAVALPGEGPAGVVTTFLSGLGDLAAPEARDLVPHALGLVGTALGWAAGSDLDGNAEFVRERIQRFLRLHAGDPGLDAETVAAACGVSRRTLFRALAGSESFGAQLRRLRVTRAQELLRAKPSWPLDVVAGASGFAGAAQLHRAFKALTGVTPGEYRRGMRRHGTGH</sequence>
<dbReference type="Gene3D" id="1.10.10.60">
    <property type="entry name" value="Homeodomain-like"/>
    <property type="match status" value="1"/>
</dbReference>
<dbReference type="InterPro" id="IPR018060">
    <property type="entry name" value="HTH_AraC"/>
</dbReference>
<protein>
    <recommendedName>
        <fullName evidence="4">HTH araC/xylS-type domain-containing protein</fullName>
    </recommendedName>
</protein>
<accession>A0ABP7J9J8</accession>
<keyword evidence="6" id="KW-1185">Reference proteome</keyword>
<dbReference type="InterPro" id="IPR050204">
    <property type="entry name" value="AraC_XylS_family_regulators"/>
</dbReference>
<dbReference type="PANTHER" id="PTHR46796">
    <property type="entry name" value="HTH-TYPE TRANSCRIPTIONAL ACTIVATOR RHAS-RELATED"/>
    <property type="match status" value="1"/>
</dbReference>
<evidence type="ECO:0000259" key="4">
    <source>
        <dbReference type="PROSITE" id="PS01124"/>
    </source>
</evidence>
<organism evidence="5 6">
    <name type="scientific">Amycolatopsis tucumanensis</name>
    <dbReference type="NCBI Taxonomy" id="401106"/>
    <lineage>
        <taxon>Bacteria</taxon>
        <taxon>Bacillati</taxon>
        <taxon>Actinomycetota</taxon>
        <taxon>Actinomycetes</taxon>
        <taxon>Pseudonocardiales</taxon>
        <taxon>Pseudonocardiaceae</taxon>
        <taxon>Amycolatopsis</taxon>
    </lineage>
</organism>
<dbReference type="PANTHER" id="PTHR46796:SF6">
    <property type="entry name" value="ARAC SUBFAMILY"/>
    <property type="match status" value="1"/>
</dbReference>
<dbReference type="InterPro" id="IPR035418">
    <property type="entry name" value="AraC-bd_2"/>
</dbReference>
<proteinExistence type="predicted"/>
<reference evidence="6" key="1">
    <citation type="journal article" date="2019" name="Int. J. Syst. Evol. Microbiol.">
        <title>The Global Catalogue of Microorganisms (GCM) 10K type strain sequencing project: providing services to taxonomists for standard genome sequencing and annotation.</title>
        <authorList>
            <consortium name="The Broad Institute Genomics Platform"/>
            <consortium name="The Broad Institute Genome Sequencing Center for Infectious Disease"/>
            <person name="Wu L."/>
            <person name="Ma J."/>
        </authorList>
    </citation>
    <scope>NUCLEOTIDE SEQUENCE [LARGE SCALE GENOMIC DNA]</scope>
    <source>
        <strain evidence="6">JCM 17017</strain>
    </source>
</reference>
<evidence type="ECO:0000256" key="1">
    <source>
        <dbReference type="ARBA" id="ARBA00023015"/>
    </source>
</evidence>
<evidence type="ECO:0000256" key="2">
    <source>
        <dbReference type="ARBA" id="ARBA00023125"/>
    </source>
</evidence>
<evidence type="ECO:0000256" key="3">
    <source>
        <dbReference type="ARBA" id="ARBA00023163"/>
    </source>
</evidence>
<dbReference type="EMBL" id="BAABCM010000011">
    <property type="protein sequence ID" value="GAA3837802.1"/>
    <property type="molecule type" value="Genomic_DNA"/>
</dbReference>
<dbReference type="SMART" id="SM00342">
    <property type="entry name" value="HTH_ARAC"/>
    <property type="match status" value="1"/>
</dbReference>
<evidence type="ECO:0000313" key="6">
    <source>
        <dbReference type="Proteomes" id="UP001501624"/>
    </source>
</evidence>
<keyword evidence="1" id="KW-0805">Transcription regulation</keyword>
<dbReference type="InterPro" id="IPR009057">
    <property type="entry name" value="Homeodomain-like_sf"/>
</dbReference>